<dbReference type="AlphaFoldDB" id="A0A850PFI6"/>
<dbReference type="GO" id="GO:0051287">
    <property type="term" value="F:NAD binding"/>
    <property type="evidence" value="ECO:0007669"/>
    <property type="project" value="InterPro"/>
</dbReference>
<dbReference type="SUPFAM" id="SSF52283">
    <property type="entry name" value="Formate/glycerate dehydrogenase catalytic domain-like"/>
    <property type="match status" value="1"/>
</dbReference>
<dbReference type="InterPro" id="IPR006140">
    <property type="entry name" value="D-isomer_DH_NAD-bd"/>
</dbReference>
<proteinExistence type="predicted"/>
<dbReference type="Pfam" id="PF02826">
    <property type="entry name" value="2-Hacid_dh_C"/>
    <property type="match status" value="1"/>
</dbReference>
<dbReference type="PANTHER" id="PTHR43333">
    <property type="entry name" value="2-HACID_DH_C DOMAIN-CONTAINING PROTEIN"/>
    <property type="match status" value="1"/>
</dbReference>
<evidence type="ECO:0000259" key="3">
    <source>
        <dbReference type="Pfam" id="PF02826"/>
    </source>
</evidence>
<dbReference type="PANTHER" id="PTHR43333:SF1">
    <property type="entry name" value="D-ISOMER SPECIFIC 2-HYDROXYACID DEHYDROGENASE NAD-BINDING DOMAIN-CONTAINING PROTEIN"/>
    <property type="match status" value="1"/>
</dbReference>
<organism evidence="4 5">
    <name type="scientific">Ameyamaea chiangmaiensis</name>
    <dbReference type="NCBI Taxonomy" id="442969"/>
    <lineage>
        <taxon>Bacteria</taxon>
        <taxon>Pseudomonadati</taxon>
        <taxon>Pseudomonadota</taxon>
        <taxon>Alphaproteobacteria</taxon>
        <taxon>Acetobacterales</taxon>
        <taxon>Acetobacteraceae</taxon>
        <taxon>Ameyamaea</taxon>
    </lineage>
</organism>
<dbReference type="GO" id="GO:0016491">
    <property type="term" value="F:oxidoreductase activity"/>
    <property type="evidence" value="ECO:0007669"/>
    <property type="project" value="UniProtKB-KW"/>
</dbReference>
<evidence type="ECO:0000313" key="5">
    <source>
        <dbReference type="Proteomes" id="UP000585665"/>
    </source>
</evidence>
<keyword evidence="5" id="KW-1185">Reference proteome</keyword>
<dbReference type="InterPro" id="IPR036291">
    <property type="entry name" value="NAD(P)-bd_dom_sf"/>
</dbReference>
<dbReference type="Proteomes" id="UP000585665">
    <property type="component" value="Unassembled WGS sequence"/>
</dbReference>
<keyword evidence="4" id="KW-0670">Pyruvate</keyword>
<keyword evidence="1" id="KW-0560">Oxidoreductase</keyword>
<gene>
    <name evidence="4" type="ORF">HUK82_12710</name>
</gene>
<protein>
    <submittedName>
        <fullName evidence="4">Glyoxylate/hydroxypyruvate reductase A</fullName>
    </submittedName>
</protein>
<dbReference type="CDD" id="cd12164">
    <property type="entry name" value="GDH_like_2"/>
    <property type="match status" value="1"/>
</dbReference>
<feature type="domain" description="D-isomer specific 2-hydroxyacid dehydrogenase NAD-binding" evidence="3">
    <location>
        <begin position="105"/>
        <end position="276"/>
    </location>
</feature>
<sequence>MADTLIFWSKLDLPEPWEKALNASLPDLVFVREEDDFDPADVHYALVWAPPQGFFARFPNLRLIINLGAGVDAMAARDDLPPGVPVTRLHDPLMTRMMGSFVLHAALRIARDIPAFEAAQRRGEWHYIEPRPLETIRLGMMGLGELGLNAANECLRQGFTVRGWSRSPKTAPGIETFAGIEALPEFLSGCDILVMLLPKTPETIGLMSAERLAMLPEGAGFINVARGPIVDQDALVEALRTRRIGQAVLDVFVEEPLPAGDPLWSLDNVLITPHVASVALPGSAAPQIADNIVHLRKGEPVEGAVDLSRGY</sequence>
<evidence type="ECO:0000256" key="2">
    <source>
        <dbReference type="ARBA" id="ARBA00023027"/>
    </source>
</evidence>
<dbReference type="Gene3D" id="3.40.50.720">
    <property type="entry name" value="NAD(P)-binding Rossmann-like Domain"/>
    <property type="match status" value="2"/>
</dbReference>
<evidence type="ECO:0000256" key="1">
    <source>
        <dbReference type="ARBA" id="ARBA00023002"/>
    </source>
</evidence>
<keyword evidence="2" id="KW-0520">NAD</keyword>
<dbReference type="EMBL" id="JABXXR010000125">
    <property type="protein sequence ID" value="NVN41419.1"/>
    <property type="molecule type" value="Genomic_DNA"/>
</dbReference>
<name>A0A850PFI6_9PROT</name>
<evidence type="ECO:0000313" key="4">
    <source>
        <dbReference type="EMBL" id="NVN41419.1"/>
    </source>
</evidence>
<reference evidence="4 5" key="1">
    <citation type="submission" date="2020-06" db="EMBL/GenBank/DDBJ databases">
        <title>Description of novel acetic acid bacteria.</title>
        <authorList>
            <person name="Sombolestani A."/>
        </authorList>
    </citation>
    <scope>NUCLEOTIDE SEQUENCE [LARGE SCALE GENOMIC DNA]</scope>
    <source>
        <strain evidence="4 5">LMG 27010</strain>
    </source>
</reference>
<dbReference type="RefSeq" id="WP_176614321.1">
    <property type="nucleotide sequence ID" value="NZ_JAGYFJ010000004.1"/>
</dbReference>
<dbReference type="SUPFAM" id="SSF51735">
    <property type="entry name" value="NAD(P)-binding Rossmann-fold domains"/>
    <property type="match status" value="1"/>
</dbReference>
<comment type="caution">
    <text evidence="4">The sequence shown here is derived from an EMBL/GenBank/DDBJ whole genome shotgun (WGS) entry which is preliminary data.</text>
</comment>
<accession>A0A850PFI6</accession>